<evidence type="ECO:0000313" key="1">
    <source>
        <dbReference type="EMBL" id="XDQ81645.1"/>
    </source>
</evidence>
<sequence length="211" mass="23616">MGTTIRGSVECRTWGPGLAVEESAWYRAVDLSMLGMTRDYAAFACLFGVRDLSGHWQPVAADRGLPPDTSEHVRAAHASWGEVAFGATWLDWTEILAIDWDEPAIPRATGITRYRRLPDGTLQLRHRGDWSRGFARASGVDTRSADPTRIGELWAEGTEWDVGTTVFRAERDRRRDAVPADGSWQPVWTVMRALAGVHGDQHVRLVAWFEE</sequence>
<dbReference type="AlphaFoldDB" id="A0AB39TR04"/>
<dbReference type="EMBL" id="CP163445">
    <property type="protein sequence ID" value="XDQ81645.1"/>
    <property type="molecule type" value="Genomic_DNA"/>
</dbReference>
<organism evidence="1">
    <name type="scientific">Streptomyces sp. Y1</name>
    <dbReference type="NCBI Taxonomy" id="3238634"/>
    <lineage>
        <taxon>Bacteria</taxon>
        <taxon>Bacillati</taxon>
        <taxon>Actinomycetota</taxon>
        <taxon>Actinomycetes</taxon>
        <taxon>Kitasatosporales</taxon>
        <taxon>Streptomycetaceae</taxon>
        <taxon>Streptomyces</taxon>
    </lineage>
</organism>
<proteinExistence type="predicted"/>
<reference evidence="1" key="1">
    <citation type="submission" date="2024-07" db="EMBL/GenBank/DDBJ databases">
        <authorList>
            <person name="Yu S.T."/>
        </authorList>
    </citation>
    <scope>NUCLEOTIDE SEQUENCE</scope>
    <source>
        <strain evidence="1">Y1</strain>
    </source>
</reference>
<gene>
    <name evidence="1" type="ORF">AB2U05_25845</name>
</gene>
<accession>A0AB39TR04</accession>
<name>A0AB39TR04_9ACTN</name>
<dbReference type="RefSeq" id="WP_369184383.1">
    <property type="nucleotide sequence ID" value="NZ_CP163445.1"/>
</dbReference>
<protein>
    <submittedName>
        <fullName evidence="1">Uncharacterized protein</fullName>
    </submittedName>
</protein>